<evidence type="ECO:0000313" key="1">
    <source>
        <dbReference type="EMBL" id="GBC98322.1"/>
    </source>
</evidence>
<dbReference type="InterPro" id="IPR004155">
    <property type="entry name" value="PBS_lyase_HEAT"/>
</dbReference>
<dbReference type="Gene3D" id="1.25.10.10">
    <property type="entry name" value="Leucine-rich Repeat Variant"/>
    <property type="match status" value="1"/>
</dbReference>
<organism evidence="1 2">
    <name type="scientific">Candidatus Fervidibacter japonicus</name>
    <dbReference type="NCBI Taxonomy" id="2035412"/>
    <lineage>
        <taxon>Bacteria</taxon>
        <taxon>Candidatus Fervidibacterota</taxon>
        <taxon>Candidatus Fervidibacter</taxon>
    </lineage>
</organism>
<proteinExistence type="predicted"/>
<comment type="caution">
    <text evidence="1">The sequence shown here is derived from an EMBL/GenBank/DDBJ whole genome shotgun (WGS) entry which is preliminary data.</text>
</comment>
<dbReference type="AlphaFoldDB" id="A0A2H5XAV9"/>
<sequence length="171" mass="19978">MRLLVFFSAFALGIAIFLAWKGVGNKSFQQAGQRPWLTPDYLAKREIVEWLEELKGRRPFTSDEMAKLREFARDPIWMIRCRALRALSYAQTDQQRKEAIQIAVQRLRDKEGVVRFYAVLALDRLQARETVPDLLPLLNDPDPDVRKVVLKTLTRFGYSVESSETHRRQKE</sequence>
<dbReference type="SUPFAM" id="SSF48371">
    <property type="entry name" value="ARM repeat"/>
    <property type="match status" value="1"/>
</dbReference>
<dbReference type="InterPro" id="IPR016024">
    <property type="entry name" value="ARM-type_fold"/>
</dbReference>
<dbReference type="SMART" id="SM00567">
    <property type="entry name" value="EZ_HEAT"/>
    <property type="match status" value="2"/>
</dbReference>
<protein>
    <recommendedName>
        <fullName evidence="3">HEAT repeat domain-containing protein</fullName>
    </recommendedName>
</protein>
<dbReference type="EMBL" id="BEHT01000009">
    <property type="protein sequence ID" value="GBC98322.1"/>
    <property type="molecule type" value="Genomic_DNA"/>
</dbReference>
<dbReference type="Proteomes" id="UP000236173">
    <property type="component" value="Unassembled WGS sequence"/>
</dbReference>
<dbReference type="InterPro" id="IPR011989">
    <property type="entry name" value="ARM-like"/>
</dbReference>
<name>A0A2H5XAV9_9BACT</name>
<dbReference type="InterPro" id="IPR021133">
    <property type="entry name" value="HEAT_type_2"/>
</dbReference>
<evidence type="ECO:0000313" key="2">
    <source>
        <dbReference type="Proteomes" id="UP000236173"/>
    </source>
</evidence>
<gene>
    <name evidence="1" type="ORF">HRbin17_00824</name>
</gene>
<dbReference type="Pfam" id="PF13646">
    <property type="entry name" value="HEAT_2"/>
    <property type="match status" value="1"/>
</dbReference>
<reference evidence="2" key="1">
    <citation type="submission" date="2017-09" db="EMBL/GenBank/DDBJ databases">
        <title>Metaegenomics of thermophilic ammonia-oxidizing enrichment culture.</title>
        <authorList>
            <person name="Kato S."/>
            <person name="Suzuki K."/>
        </authorList>
    </citation>
    <scope>NUCLEOTIDE SEQUENCE [LARGE SCALE GENOMIC DNA]</scope>
</reference>
<accession>A0A2H5XAV9</accession>
<dbReference type="PROSITE" id="PS50077">
    <property type="entry name" value="HEAT_REPEAT"/>
    <property type="match status" value="1"/>
</dbReference>
<evidence type="ECO:0008006" key="3">
    <source>
        <dbReference type="Google" id="ProtNLM"/>
    </source>
</evidence>